<dbReference type="EMBL" id="SOFP01000063">
    <property type="protein sequence ID" value="TFC12217.1"/>
    <property type="molecule type" value="Genomic_DNA"/>
</dbReference>
<gene>
    <name evidence="1" type="ORF">E3O19_13360</name>
</gene>
<dbReference type="RefSeq" id="WP_134568365.1">
    <property type="nucleotide sequence ID" value="NZ_SOFP01000063.1"/>
</dbReference>
<comment type="caution">
    <text evidence="1">The sequence shown here is derived from an EMBL/GenBank/DDBJ whole genome shotgun (WGS) entry which is preliminary data.</text>
</comment>
<dbReference type="InterPro" id="IPR019587">
    <property type="entry name" value="Polyketide_cyclase/dehydratase"/>
</dbReference>
<dbReference type="Proteomes" id="UP000298412">
    <property type="component" value="Unassembled WGS sequence"/>
</dbReference>
<dbReference type="AlphaFoldDB" id="A0A4R8WPE7"/>
<dbReference type="Pfam" id="PF10604">
    <property type="entry name" value="Polyketide_cyc2"/>
    <property type="match status" value="1"/>
</dbReference>
<accession>A0A4R8WPE7</accession>
<protein>
    <recommendedName>
        <fullName evidence="3">SRPBCC family protein</fullName>
    </recommendedName>
</protein>
<proteinExistence type="predicted"/>
<name>A0A4R8WPE7_9MICO</name>
<sequence length="93" mass="10381">MSAVTYTWVVTDHQRPGCMTIESVTGPLPTTLQFTPTGDEAQTRVEFTVTGRPTGFMRLLQPMMDRSTQRNLDRNFERLGRLLETGSVSNSAS</sequence>
<evidence type="ECO:0000313" key="1">
    <source>
        <dbReference type="EMBL" id="TFC12217.1"/>
    </source>
</evidence>
<organism evidence="1 2">
    <name type="scientific">Cryobacterium algoritolerans</name>
    <dbReference type="NCBI Taxonomy" id="1259184"/>
    <lineage>
        <taxon>Bacteria</taxon>
        <taxon>Bacillati</taxon>
        <taxon>Actinomycetota</taxon>
        <taxon>Actinomycetes</taxon>
        <taxon>Micrococcales</taxon>
        <taxon>Microbacteriaceae</taxon>
        <taxon>Cryobacterium</taxon>
    </lineage>
</organism>
<dbReference type="OrthoDB" id="5951835at2"/>
<dbReference type="Gene3D" id="3.30.530.20">
    <property type="match status" value="1"/>
</dbReference>
<dbReference type="SUPFAM" id="SSF55961">
    <property type="entry name" value="Bet v1-like"/>
    <property type="match status" value="1"/>
</dbReference>
<reference evidence="1 2" key="1">
    <citation type="submission" date="2019-03" db="EMBL/GenBank/DDBJ databases">
        <title>Genomics of glacier-inhabiting Cryobacterium strains.</title>
        <authorList>
            <person name="Liu Q."/>
            <person name="Xin Y.-H."/>
        </authorList>
    </citation>
    <scope>NUCLEOTIDE SEQUENCE [LARGE SCALE GENOMIC DNA]</scope>
    <source>
        <strain evidence="1 2">MDT1-3</strain>
    </source>
</reference>
<evidence type="ECO:0008006" key="3">
    <source>
        <dbReference type="Google" id="ProtNLM"/>
    </source>
</evidence>
<evidence type="ECO:0000313" key="2">
    <source>
        <dbReference type="Proteomes" id="UP000298412"/>
    </source>
</evidence>
<dbReference type="InterPro" id="IPR023393">
    <property type="entry name" value="START-like_dom_sf"/>
</dbReference>
<keyword evidence="2" id="KW-1185">Reference proteome</keyword>